<dbReference type="VEuPathDB" id="FungiDB:M747DRAFT_241820"/>
<feature type="region of interest" description="Disordered" evidence="6">
    <location>
        <begin position="554"/>
        <end position="574"/>
    </location>
</feature>
<evidence type="ECO:0000256" key="6">
    <source>
        <dbReference type="SAM" id="MobiDB-lite"/>
    </source>
</evidence>
<dbReference type="VEuPathDB" id="FungiDB:ATCC64974_38680"/>
<feature type="region of interest" description="Disordered" evidence="6">
    <location>
        <begin position="1638"/>
        <end position="1660"/>
    </location>
</feature>
<feature type="compositionally biased region" description="Polar residues" evidence="6">
    <location>
        <begin position="500"/>
        <end position="513"/>
    </location>
</feature>
<dbReference type="Gene3D" id="3.30.460.20">
    <property type="entry name" value="CorA soluble domain-like"/>
    <property type="match status" value="1"/>
</dbReference>
<dbReference type="GO" id="GO:0070772">
    <property type="term" value="C:PAS complex"/>
    <property type="evidence" value="ECO:0007669"/>
    <property type="project" value="TreeGrafter"/>
</dbReference>
<feature type="region of interest" description="Disordered" evidence="6">
    <location>
        <begin position="1245"/>
        <end position="1265"/>
    </location>
</feature>
<dbReference type="GO" id="GO:0015095">
    <property type="term" value="F:magnesium ion transmembrane transporter activity"/>
    <property type="evidence" value="ECO:0007669"/>
    <property type="project" value="InterPro"/>
</dbReference>
<dbReference type="VEuPathDB" id="FungiDB:ASPNIDRAFT2_1085063"/>
<comment type="caution">
    <text evidence="8">The sequence shown here is derived from an EMBL/GenBank/DDBJ whole genome shotgun (WGS) entry which is preliminary data.</text>
</comment>
<keyword evidence="3 7" id="KW-0812">Transmembrane</keyword>
<evidence type="ECO:0000256" key="5">
    <source>
        <dbReference type="ARBA" id="ARBA00023136"/>
    </source>
</evidence>
<feature type="compositionally biased region" description="Polar residues" evidence="6">
    <location>
        <begin position="156"/>
        <end position="175"/>
    </location>
</feature>
<comment type="similarity">
    <text evidence="2">Belongs to the CorA metal ion transporter (MIT) (TC 1.A.35) family.</text>
</comment>
<dbReference type="InterPro" id="IPR002523">
    <property type="entry name" value="MgTranspt_CorA/ZnTranspt_ZntB"/>
</dbReference>
<feature type="compositionally biased region" description="Polar residues" evidence="6">
    <location>
        <begin position="1316"/>
        <end position="1329"/>
    </location>
</feature>
<dbReference type="PANTHER" id="PTHR28258">
    <property type="entry name" value="VACUOLAR SEGREGATION PROTEIN 7"/>
    <property type="match status" value="1"/>
</dbReference>
<dbReference type="GO" id="GO:0000011">
    <property type="term" value="P:vacuole inheritance"/>
    <property type="evidence" value="ECO:0007669"/>
    <property type="project" value="TreeGrafter"/>
</dbReference>
<accession>A0A505I9E3</accession>
<feature type="compositionally biased region" description="Basic residues" evidence="6">
    <location>
        <begin position="60"/>
        <end position="76"/>
    </location>
</feature>
<organism evidence="8 9">
    <name type="scientific">Aspergillus niger</name>
    <dbReference type="NCBI Taxonomy" id="5061"/>
    <lineage>
        <taxon>Eukaryota</taxon>
        <taxon>Fungi</taxon>
        <taxon>Dikarya</taxon>
        <taxon>Ascomycota</taxon>
        <taxon>Pezizomycotina</taxon>
        <taxon>Eurotiomycetes</taxon>
        <taxon>Eurotiomycetidae</taxon>
        <taxon>Eurotiales</taxon>
        <taxon>Aspergillaceae</taxon>
        <taxon>Aspergillus</taxon>
        <taxon>Aspergillus subgen. Circumdati</taxon>
    </lineage>
</organism>
<feature type="compositionally biased region" description="Polar residues" evidence="6">
    <location>
        <begin position="1174"/>
        <end position="1191"/>
    </location>
</feature>
<feature type="region of interest" description="Disordered" evidence="6">
    <location>
        <begin position="313"/>
        <end position="338"/>
    </location>
</feature>
<feature type="region of interest" description="Disordered" evidence="6">
    <location>
        <begin position="1292"/>
        <end position="1489"/>
    </location>
</feature>
<feature type="region of interest" description="Disordered" evidence="6">
    <location>
        <begin position="130"/>
        <end position="274"/>
    </location>
</feature>
<evidence type="ECO:0000256" key="3">
    <source>
        <dbReference type="ARBA" id="ARBA00022692"/>
    </source>
</evidence>
<reference evidence="9" key="1">
    <citation type="submission" date="2018-10" db="EMBL/GenBank/DDBJ databases">
        <title>FDA dAtabase for Regulatory Grade micrObial Sequences (FDA-ARGOS): Supporting development and validation of Infectious Disease Dx tests.</title>
        <authorList>
            <person name="Kerrigan L."/>
            <person name="Tallon L."/>
            <person name="Sadzewicz L."/>
            <person name="Sengamalay N."/>
            <person name="Ott S."/>
            <person name="Godinez A."/>
            <person name="Nagaraj S."/>
            <person name="Vavikolanu K."/>
            <person name="Nadendla S."/>
            <person name="George J."/>
            <person name="Sichtig H."/>
        </authorList>
    </citation>
    <scope>NUCLEOTIDE SEQUENCE [LARGE SCALE GENOMIC DNA]</scope>
    <source>
        <strain evidence="9">FDAARGOS_311</strain>
    </source>
</reference>
<feature type="region of interest" description="Disordered" evidence="6">
    <location>
        <begin position="1747"/>
        <end position="1769"/>
    </location>
</feature>
<keyword evidence="4 7" id="KW-1133">Transmembrane helix</keyword>
<dbReference type="FunFam" id="1.20.58.340:FF:000014">
    <property type="entry name" value="CorA family metal ion transporter"/>
    <property type="match status" value="1"/>
</dbReference>
<dbReference type="VEuPathDB" id="FungiDB:ATCC64974_38670"/>
<feature type="compositionally biased region" description="Polar residues" evidence="6">
    <location>
        <begin position="931"/>
        <end position="942"/>
    </location>
</feature>
<feature type="compositionally biased region" description="Polar residues" evidence="6">
    <location>
        <begin position="315"/>
        <end position="333"/>
    </location>
</feature>
<feature type="compositionally biased region" description="Basic and acidic residues" evidence="6">
    <location>
        <begin position="134"/>
        <end position="150"/>
    </location>
</feature>
<feature type="compositionally biased region" description="Acidic residues" evidence="6">
    <location>
        <begin position="472"/>
        <end position="484"/>
    </location>
</feature>
<dbReference type="PANTHER" id="PTHR28258:SF1">
    <property type="entry name" value="VACUOLAR SEGREGATION PROTEIN 7"/>
    <property type="match status" value="1"/>
</dbReference>
<feature type="compositionally biased region" description="Basic and acidic residues" evidence="6">
    <location>
        <begin position="41"/>
        <end position="50"/>
    </location>
</feature>
<feature type="region of interest" description="Disordered" evidence="6">
    <location>
        <begin position="462"/>
        <end position="541"/>
    </location>
</feature>
<dbReference type="EMBL" id="NKJJ02000010">
    <property type="protein sequence ID" value="TPR05942.1"/>
    <property type="molecule type" value="Genomic_DNA"/>
</dbReference>
<dbReference type="CDD" id="cd12829">
    <property type="entry name" value="Alr1p-like"/>
    <property type="match status" value="1"/>
</dbReference>
<feature type="compositionally biased region" description="Low complexity" evidence="6">
    <location>
        <begin position="514"/>
        <end position="531"/>
    </location>
</feature>
<feature type="compositionally biased region" description="Polar residues" evidence="6">
    <location>
        <begin position="1098"/>
        <end position="1121"/>
    </location>
</feature>
<comment type="subcellular location">
    <subcellularLocation>
        <location evidence="1">Membrane</location>
        <topology evidence="1">Multi-pass membrane protein</topology>
    </subcellularLocation>
</comment>
<evidence type="ECO:0000313" key="8">
    <source>
        <dbReference type="EMBL" id="TPR05942.1"/>
    </source>
</evidence>
<dbReference type="Pfam" id="PF12751">
    <property type="entry name" value="Vac7"/>
    <property type="match status" value="1"/>
</dbReference>
<dbReference type="VEuPathDB" id="FungiDB:ASPNIDRAFT2_1172423"/>
<feature type="compositionally biased region" description="Polar residues" evidence="6">
    <location>
        <begin position="1"/>
        <end position="14"/>
    </location>
</feature>
<feature type="region of interest" description="Disordered" evidence="6">
    <location>
        <begin position="1"/>
        <end position="109"/>
    </location>
</feature>
<feature type="compositionally biased region" description="Polar residues" evidence="6">
    <location>
        <begin position="1002"/>
        <end position="1030"/>
    </location>
</feature>
<feature type="compositionally biased region" description="Basic and acidic residues" evidence="6">
    <location>
        <begin position="485"/>
        <end position="498"/>
    </location>
</feature>
<evidence type="ECO:0000313" key="9">
    <source>
        <dbReference type="Proteomes" id="UP000197666"/>
    </source>
</evidence>
<feature type="compositionally biased region" description="Polar residues" evidence="6">
    <location>
        <begin position="1146"/>
        <end position="1161"/>
    </location>
</feature>
<feature type="compositionally biased region" description="Polar residues" evidence="6">
    <location>
        <begin position="1344"/>
        <end position="1360"/>
    </location>
</feature>
<dbReference type="SUPFAM" id="SSF144083">
    <property type="entry name" value="Magnesium transport protein CorA, transmembrane region"/>
    <property type="match status" value="1"/>
</dbReference>
<feature type="region of interest" description="Disordered" evidence="6">
    <location>
        <begin position="891"/>
        <end position="1202"/>
    </location>
</feature>
<feature type="compositionally biased region" description="Basic and acidic residues" evidence="6">
    <location>
        <begin position="1078"/>
        <end position="1091"/>
    </location>
</feature>
<dbReference type="InterPro" id="IPR044089">
    <property type="entry name" value="Alr1-like"/>
</dbReference>
<dbReference type="SUPFAM" id="SSF143865">
    <property type="entry name" value="CorA soluble domain-like"/>
    <property type="match status" value="1"/>
</dbReference>
<feature type="compositionally biased region" description="Low complexity" evidence="6">
    <location>
        <begin position="232"/>
        <end position="248"/>
    </location>
</feature>
<feature type="transmembrane region" description="Helical" evidence="7">
    <location>
        <begin position="1510"/>
        <end position="1533"/>
    </location>
</feature>
<keyword evidence="5 7" id="KW-0472">Membrane</keyword>
<dbReference type="Pfam" id="PF01544">
    <property type="entry name" value="CorA"/>
    <property type="match status" value="1"/>
</dbReference>
<protein>
    <submittedName>
        <fullName evidence="8">Fungal specific transcription factor domain family protein</fullName>
    </submittedName>
</protein>
<evidence type="ECO:0000256" key="7">
    <source>
        <dbReference type="SAM" id="Phobius"/>
    </source>
</evidence>
<dbReference type="InterPro" id="IPR045863">
    <property type="entry name" value="CorA_TM1_TM2"/>
</dbReference>
<dbReference type="VEuPathDB" id="FungiDB:An05g00670"/>
<dbReference type="VEuPathDB" id="FungiDB:An05g00640"/>
<dbReference type="GO" id="GO:0000329">
    <property type="term" value="C:fungal-type vacuole membrane"/>
    <property type="evidence" value="ECO:0007669"/>
    <property type="project" value="TreeGrafter"/>
</dbReference>
<dbReference type="GO" id="GO:1903778">
    <property type="term" value="P:protein localization to vacuolar membrane"/>
    <property type="evidence" value="ECO:0007669"/>
    <property type="project" value="TreeGrafter"/>
</dbReference>
<feature type="compositionally biased region" description="Low complexity" evidence="6">
    <location>
        <begin position="955"/>
        <end position="975"/>
    </location>
</feature>
<dbReference type="Proteomes" id="UP000197666">
    <property type="component" value="Unassembled WGS sequence"/>
</dbReference>
<dbReference type="Gene3D" id="1.20.58.340">
    <property type="entry name" value="Magnesium transport protein CorA, transmembrane region"/>
    <property type="match status" value="2"/>
</dbReference>
<gene>
    <name evidence="8" type="ORF">CAN33_0018935</name>
</gene>
<evidence type="ECO:0000256" key="1">
    <source>
        <dbReference type="ARBA" id="ARBA00004141"/>
    </source>
</evidence>
<dbReference type="GO" id="GO:0010513">
    <property type="term" value="P:positive regulation of phosphatidylinositol biosynthetic process"/>
    <property type="evidence" value="ECO:0007669"/>
    <property type="project" value="TreeGrafter"/>
</dbReference>
<dbReference type="InterPro" id="IPR045861">
    <property type="entry name" value="CorA_cytoplasmic_dom"/>
</dbReference>
<sequence length="1808" mass="200111">MQPSPSTPHQTAPSPTKPSRHSSRRAGDSQSAITRGYDTPGSDRKQDDGAGSRSGTTVKSAKRKKPRHRKRRHRRQSFLGGAEDPHPAAPHASIPDAGEDISMMADQTKTQAPLPFYKLGSRDLSSTSLESEALLDHRHQPSMRPRRDSRLAQSYRPGSSTTPFRPIESGSQTLPSAHRSYRVDNDSGGEDEEVNDRTPLMPPPSGHSPSLPRYGTDFRSSPLSFHQRRPASSRSSSSRCSPRAIPSPKFAEQQDRDYDINNPPSMPTSPKLGPEMNYDDAVVTGAEFDFSLAKSIDNRMEQLARSHDVLIDVDGTNNRPAQSPGSSPTSPQIMPQERLRRRTTFPAEEDVCFPTEEVSEIAEEDAQRAAKEGHRRRRRLREWPDLSVLEDWSRQEKEERSGAYRAKKISEPMLVEGRLRPQYRLWRREEEEAPYRFTYFNEEFQSTIHAQTISELCQPGGSFRELFIPDPPELDVSSDEDELESEHPQREGTTDHNNHSRQPSGNVSRVMSPNGNSHGANGNGIHNHNNHQGVYGNQRPQPRTSIISEAVTEARTSAEASPMRKPAQPKPKRYGPRPTFWLDVLCPTDAEMRVLAKSFGIHALTTEDIMMQEAREKVELFRNYYFVNYRTFEQDPNSENYLEPVNMYVVVFREGVLSFHFSQTPHPANVRRRIRQLMDYLILSSDWISYALIDDITDVFGPLIQAIEDEVDEIDEKIMQMHADERGMGTNKEEDNQSVTTSLAPGEMLRRVGVCRKKVMGMYRLLSNKADVVKGFAKRCNEQWEVAPKSEIGLYLGDIQDHIMTMTSSLTYYETLLSRAHSNYLAQINILMNERQEQTADVLGKLTVLGTIVLPLNIICGMWGMNVKVPGQDVDSLSWFWSKIMAAESGRSPYPNGTSGGSRMAHGDEAALSAPRRSASESDMIEVPRSTFRSQAQGSAASQLPKFSHAVPGVSTSTSTTNSAISSRESSPVRSSRPRKTSATPRHSTSRSRKGSIDRSPNRSIASTNTGSGTLPSATVVQRALSQNSRPPVLSPPPNAEAFSDVPSPDKSTMPLWATTRRSEPQEPTLPNTSIKRSVPDDFATKPDRSAPRAVNRGQGSALETVQEMASDQSTPSTDTIMNRPLTEESQLQKIDESDATPKASRFNNESGSDSGGNKSSEPMEGYRRHSASKTRGTNALLSKQSSTSLSGGPRAKPADGSVRNMIVETETVSSIPQVSLAVATGDRGNTGRVDPSGTLRMKGSQETIRAKKDKKRVRKPATLASGAASSKADIFEAKVASAVDEADVSDSDETFVYESNPPDPYPVRQNRYHSRTPSATSMASQVDQLSAVRSRPGIRDGNHSVTGKRSMKFTNNTFASGADDPGEESARSHSRVDNGGTHTPRHHHIGRYGRNNNLYPSLFDHESPFPQPQTHLKSPRHFISGGYRQSRHPGSRAGPNYRTISGTKKSNDGYGYDFDAEGADDERTPLVGSPRVTRSRHGAGRRPNSASLRQMEYLQQRQRGYFSRYGACVIISLLLLLLVGGVTSFVVASTKALVDVEILDIQNVLASEQEIMLDLNVQAINPNLFPVSIDDMDMNIFAKSRFVGTDELWRKLSSDSSSVPRVENSRKRAEMALIARCAGDASCLSNSTLSVHGKKTKGGVDKGTDPIESDPAGDPQTMLLGRVFRFDSPLSFEPSPWNYVPTASKGQIRLARPGNKTEEGGTERWERVLQHEFDLIVRGVVKYQLPLSSRLHSASVSSSIKVIPNEDDDTDGGGKHSPNNETVSISGTKYYRRLRRARSESPEISTFETVRKTLGFIKRAFTA</sequence>
<proteinExistence type="inferred from homology"/>
<dbReference type="VEuPathDB" id="FungiDB:M747DRAFT_81265"/>
<name>A0A505I9E3_ASPNG</name>
<evidence type="ECO:0000256" key="2">
    <source>
        <dbReference type="ARBA" id="ARBA00009765"/>
    </source>
</evidence>
<evidence type="ECO:0000256" key="4">
    <source>
        <dbReference type="ARBA" id="ARBA00022989"/>
    </source>
</evidence>
<dbReference type="InterPro" id="IPR024260">
    <property type="entry name" value="Vac7"/>
</dbReference>